<sequence>MQQSNQIPYEIVISGNLIGFKDEKLLINKQQLNKQINEHQSKIIKNIEKEKSIFLLGSNELFKDQDFVKIAWEKEKELRIQEEKWKIGKELLNDIVNEIFKGIDFKFDTNKILLNCDFEPGRKDLDIFEKKLKNNSLYKDKSVQEIENSYKEKKNSLIKICFDMGLNQEEAELNWKKMKLEEIRLTMDYMVYNQNKNEQKNIKEGVNGKNDPKNVVKNAAKKEDHCCKLY</sequence>
<evidence type="ECO:0000313" key="3">
    <source>
        <dbReference type="Proteomes" id="UP001289135"/>
    </source>
</evidence>
<reference evidence="2" key="1">
    <citation type="submission" date="2023-02" db="EMBL/GenBank/DDBJ databases">
        <title>Host association and intracellularity evolved multiple times independently in the Rickettsiales.</title>
        <authorList>
            <person name="Castelli M."/>
            <person name="Nardi T."/>
            <person name="Gammuto L."/>
            <person name="Bellinzona G."/>
            <person name="Sabaneyeva E."/>
            <person name="Potekhin A."/>
            <person name="Serra V."/>
            <person name="Petroni G."/>
            <person name="Sassera D."/>
        </authorList>
    </citation>
    <scope>NUCLEOTIDE SEQUENCE</scope>
    <source>
        <strain evidence="2">USBL-36I1</strain>
    </source>
</reference>
<keyword evidence="1" id="KW-0175">Coiled coil</keyword>
<dbReference type="EMBL" id="JARGYU010000004">
    <property type="protein sequence ID" value="MDZ5761629.1"/>
    <property type="molecule type" value="Genomic_DNA"/>
</dbReference>
<dbReference type="RefSeq" id="WP_322499050.1">
    <property type="nucleotide sequence ID" value="NZ_JARGYU010000004.1"/>
</dbReference>
<evidence type="ECO:0000256" key="1">
    <source>
        <dbReference type="SAM" id="Coils"/>
    </source>
</evidence>
<protein>
    <submittedName>
        <fullName evidence="2">Uncharacterized protein</fullName>
    </submittedName>
</protein>
<name>A0AAE5AI42_9RICK</name>
<gene>
    <name evidence="2" type="ORF">Lyticum_00815</name>
</gene>
<keyword evidence="3" id="KW-1185">Reference proteome</keyword>
<comment type="caution">
    <text evidence="2">The sequence shown here is derived from an EMBL/GenBank/DDBJ whole genome shotgun (WGS) entry which is preliminary data.</text>
</comment>
<feature type="coiled-coil region" evidence="1">
    <location>
        <begin position="22"/>
        <end position="49"/>
    </location>
</feature>
<accession>A0AAE5AI42</accession>
<dbReference type="Proteomes" id="UP001289135">
    <property type="component" value="Unassembled WGS sequence"/>
</dbReference>
<organism evidence="2 3">
    <name type="scientific">Lyticum sinuosum</name>
    <dbReference type="NCBI Taxonomy" id="1332059"/>
    <lineage>
        <taxon>Bacteria</taxon>
        <taxon>Pseudomonadati</taxon>
        <taxon>Pseudomonadota</taxon>
        <taxon>Alphaproteobacteria</taxon>
        <taxon>Rickettsiales</taxon>
        <taxon>Lyticum</taxon>
    </lineage>
</organism>
<evidence type="ECO:0000313" key="2">
    <source>
        <dbReference type="EMBL" id="MDZ5761629.1"/>
    </source>
</evidence>
<proteinExistence type="predicted"/>
<dbReference type="AlphaFoldDB" id="A0AAE5AI42"/>